<evidence type="ECO:0000259" key="1">
    <source>
        <dbReference type="PROSITE" id="PS50249"/>
    </source>
</evidence>
<organism evidence="2 3">
    <name type="scientific">Rhodonia placenta</name>
    <dbReference type="NCBI Taxonomy" id="104341"/>
    <lineage>
        <taxon>Eukaryota</taxon>
        <taxon>Fungi</taxon>
        <taxon>Dikarya</taxon>
        <taxon>Basidiomycota</taxon>
        <taxon>Agaricomycotina</taxon>
        <taxon>Agaricomycetes</taxon>
        <taxon>Polyporales</taxon>
        <taxon>Adustoporiaceae</taxon>
        <taxon>Rhodonia</taxon>
    </lineage>
</organism>
<dbReference type="InterPro" id="IPR037518">
    <property type="entry name" value="MPN"/>
</dbReference>
<comment type="caution">
    <text evidence="2">The sequence shown here is derived from an EMBL/GenBank/DDBJ whole genome shotgun (WGS) entry which is preliminary data.</text>
</comment>
<feature type="domain" description="MPN" evidence="1">
    <location>
        <begin position="16"/>
        <end position="146"/>
    </location>
</feature>
<dbReference type="Proteomes" id="UP000639403">
    <property type="component" value="Unassembled WGS sequence"/>
</dbReference>
<dbReference type="AlphaFoldDB" id="A0A8H7P5Y3"/>
<accession>A0A8H7P5Y3</accession>
<dbReference type="GO" id="GO:0061578">
    <property type="term" value="F:K63-linked deubiquitinase activity"/>
    <property type="evidence" value="ECO:0007669"/>
    <property type="project" value="TreeGrafter"/>
</dbReference>
<reference evidence="2" key="2">
    <citation type="journal article" name="Front. Microbiol.">
        <title>Degradative Capacity of Two Strains of Rhodonia placenta: From Phenotype to Genotype.</title>
        <authorList>
            <person name="Kolle M."/>
            <person name="Horta M.A.C."/>
            <person name="Nowrousian M."/>
            <person name="Ohm R.A."/>
            <person name="Benz J.P."/>
            <person name="Pilgard A."/>
        </authorList>
    </citation>
    <scope>NUCLEOTIDE SEQUENCE</scope>
    <source>
        <strain evidence="2">FPRL280</strain>
    </source>
</reference>
<dbReference type="PANTHER" id="PTHR12947">
    <property type="entry name" value="AMSH-LIKE PROTEASE"/>
    <property type="match status" value="1"/>
</dbReference>
<dbReference type="SUPFAM" id="SSF102712">
    <property type="entry name" value="JAB1/MPN domain"/>
    <property type="match status" value="1"/>
</dbReference>
<dbReference type="SMART" id="SM00232">
    <property type="entry name" value="JAB_MPN"/>
    <property type="match status" value="1"/>
</dbReference>
<dbReference type="GO" id="GO:0005768">
    <property type="term" value="C:endosome"/>
    <property type="evidence" value="ECO:0007669"/>
    <property type="project" value="TreeGrafter"/>
</dbReference>
<dbReference type="GO" id="GO:0016020">
    <property type="term" value="C:membrane"/>
    <property type="evidence" value="ECO:0007669"/>
    <property type="project" value="TreeGrafter"/>
</dbReference>
<dbReference type="InterPro" id="IPR000555">
    <property type="entry name" value="JAMM/MPN+_dom"/>
</dbReference>
<dbReference type="Pfam" id="PF01398">
    <property type="entry name" value="JAB"/>
    <property type="match status" value="1"/>
</dbReference>
<dbReference type="PROSITE" id="PS50249">
    <property type="entry name" value="MPN"/>
    <property type="match status" value="1"/>
</dbReference>
<gene>
    <name evidence="2" type="ORF">IEO21_03508</name>
</gene>
<proteinExistence type="predicted"/>
<dbReference type="GO" id="GO:0008237">
    <property type="term" value="F:metallopeptidase activity"/>
    <property type="evidence" value="ECO:0007669"/>
    <property type="project" value="InterPro"/>
</dbReference>
<dbReference type="EMBL" id="JADOXO010000044">
    <property type="protein sequence ID" value="KAF9817367.1"/>
    <property type="molecule type" value="Genomic_DNA"/>
</dbReference>
<name>A0A8H7P5Y3_9APHY</name>
<sequence length="193" mass="21445">MLPPSNIRNHSSGLTPVILPRECLPRFISIAKVNTALNKETCGLLLGRRRDSKYVVTALLVPKQRSTSSTCMVEDSDLVKKLTEERGFLTIGSIHTHPSQSCFLTSEDLHTLATLQRVLPEAFMAVCAPSSTPDHGIFRLTDPPGLQTVLNCVSKETFHTHPELPIYTDCDGAHVKLRDLPLEILDLRVRHDN</sequence>
<evidence type="ECO:0000313" key="2">
    <source>
        <dbReference type="EMBL" id="KAF9817367.1"/>
    </source>
</evidence>
<protein>
    <recommendedName>
        <fullName evidence="1">MPN domain-containing protein</fullName>
    </recommendedName>
</protein>
<dbReference type="PANTHER" id="PTHR12947:SF13">
    <property type="entry name" value="FI19924P1"/>
    <property type="match status" value="1"/>
</dbReference>
<reference evidence="2" key="1">
    <citation type="submission" date="2020-11" db="EMBL/GenBank/DDBJ databases">
        <authorList>
            <person name="Koelle M."/>
            <person name="Horta M.A.C."/>
            <person name="Nowrousian M."/>
            <person name="Ohm R.A."/>
            <person name="Benz P."/>
            <person name="Pilgard A."/>
        </authorList>
    </citation>
    <scope>NUCLEOTIDE SEQUENCE</scope>
    <source>
        <strain evidence="2">FPRL280</strain>
    </source>
</reference>
<dbReference type="Gene3D" id="3.40.140.10">
    <property type="entry name" value="Cytidine Deaminase, domain 2"/>
    <property type="match status" value="1"/>
</dbReference>
<evidence type="ECO:0000313" key="3">
    <source>
        <dbReference type="Proteomes" id="UP000639403"/>
    </source>
</evidence>
<dbReference type="GO" id="GO:0070536">
    <property type="term" value="P:protein K63-linked deubiquitination"/>
    <property type="evidence" value="ECO:0007669"/>
    <property type="project" value="TreeGrafter"/>
</dbReference>